<dbReference type="Proteomes" id="UP000288805">
    <property type="component" value="Unassembled WGS sequence"/>
</dbReference>
<sequence>MKKSTTSLLNGLWCIPLFHQRSYHHPKTPKILNIPSLQSISPISPNCHPPIISHRAFKSNLFLKVMIFITSLMALILHHHPPSPSLVLHPKSGIHNLEASGSSHI</sequence>
<name>A0A438HUS5_VITVI</name>
<feature type="transmembrane region" description="Helical" evidence="1">
    <location>
        <begin position="61"/>
        <end position="80"/>
    </location>
</feature>
<evidence type="ECO:0000313" key="3">
    <source>
        <dbReference type="Proteomes" id="UP000288805"/>
    </source>
</evidence>
<reference evidence="2 3" key="1">
    <citation type="journal article" date="2018" name="PLoS Genet.">
        <title>Population sequencing reveals clonal diversity and ancestral inbreeding in the grapevine cultivar Chardonnay.</title>
        <authorList>
            <person name="Roach M.J."/>
            <person name="Johnson D.L."/>
            <person name="Bohlmann J."/>
            <person name="van Vuuren H.J."/>
            <person name="Jones S.J."/>
            <person name="Pretorius I.S."/>
            <person name="Schmidt S.A."/>
            <person name="Borneman A.R."/>
        </authorList>
    </citation>
    <scope>NUCLEOTIDE SEQUENCE [LARGE SCALE GENOMIC DNA]</scope>
    <source>
        <strain evidence="3">cv. Chardonnay</strain>
        <tissue evidence="2">Leaf</tissue>
    </source>
</reference>
<accession>A0A438HUS5</accession>
<evidence type="ECO:0000313" key="2">
    <source>
        <dbReference type="EMBL" id="RVW88195.1"/>
    </source>
</evidence>
<dbReference type="AlphaFoldDB" id="A0A438HUS5"/>
<dbReference type="EMBL" id="QGNW01000176">
    <property type="protein sequence ID" value="RVW88195.1"/>
    <property type="molecule type" value="Genomic_DNA"/>
</dbReference>
<keyword evidence="1" id="KW-1133">Transmembrane helix</keyword>
<gene>
    <name evidence="2" type="ORF">CK203_042895</name>
</gene>
<protein>
    <submittedName>
        <fullName evidence="2">Uncharacterized protein</fullName>
    </submittedName>
</protein>
<evidence type="ECO:0000256" key="1">
    <source>
        <dbReference type="SAM" id="Phobius"/>
    </source>
</evidence>
<comment type="caution">
    <text evidence="2">The sequence shown here is derived from an EMBL/GenBank/DDBJ whole genome shotgun (WGS) entry which is preliminary data.</text>
</comment>
<keyword evidence="1" id="KW-0812">Transmembrane</keyword>
<organism evidence="2 3">
    <name type="scientific">Vitis vinifera</name>
    <name type="common">Grape</name>
    <dbReference type="NCBI Taxonomy" id="29760"/>
    <lineage>
        <taxon>Eukaryota</taxon>
        <taxon>Viridiplantae</taxon>
        <taxon>Streptophyta</taxon>
        <taxon>Embryophyta</taxon>
        <taxon>Tracheophyta</taxon>
        <taxon>Spermatophyta</taxon>
        <taxon>Magnoliopsida</taxon>
        <taxon>eudicotyledons</taxon>
        <taxon>Gunneridae</taxon>
        <taxon>Pentapetalae</taxon>
        <taxon>rosids</taxon>
        <taxon>Vitales</taxon>
        <taxon>Vitaceae</taxon>
        <taxon>Viteae</taxon>
        <taxon>Vitis</taxon>
    </lineage>
</organism>
<proteinExistence type="predicted"/>
<keyword evidence="1" id="KW-0472">Membrane</keyword>